<dbReference type="SMART" id="SM00367">
    <property type="entry name" value="LRR_CC"/>
    <property type="match status" value="1"/>
</dbReference>
<dbReference type="InterPro" id="IPR006553">
    <property type="entry name" value="Leu-rich_rpt_Cys-con_subtyp"/>
</dbReference>
<dbReference type="Proteomes" id="UP000472270">
    <property type="component" value="Unassembled WGS sequence"/>
</dbReference>
<evidence type="ECO:0000313" key="1">
    <source>
        <dbReference type="Ensembl" id="ENSSRHP00000004018.1"/>
    </source>
</evidence>
<dbReference type="AlphaFoldDB" id="A0A673FX56"/>
<evidence type="ECO:0000313" key="2">
    <source>
        <dbReference type="Proteomes" id="UP000472270"/>
    </source>
</evidence>
<dbReference type="Gene3D" id="3.80.10.10">
    <property type="entry name" value="Ribonuclease Inhibitor"/>
    <property type="match status" value="1"/>
</dbReference>
<keyword evidence="2" id="KW-1185">Reference proteome</keyword>
<dbReference type="SUPFAM" id="SSF52047">
    <property type="entry name" value="RNI-like"/>
    <property type="match status" value="1"/>
</dbReference>
<protein>
    <submittedName>
        <fullName evidence="1">F-box/LRR-repeat protein 7-like</fullName>
    </submittedName>
</protein>
<name>A0A673FX56_9TELE</name>
<dbReference type="Ensembl" id="ENSSRHT00000004167.1">
    <property type="protein sequence ID" value="ENSSRHP00000004018.1"/>
    <property type="gene ID" value="ENSSRHG00000002742.1"/>
</dbReference>
<dbReference type="InterPro" id="IPR032675">
    <property type="entry name" value="LRR_dom_sf"/>
</dbReference>
<reference evidence="1" key="1">
    <citation type="submission" date="2025-08" db="UniProtKB">
        <authorList>
            <consortium name="Ensembl"/>
        </authorList>
    </citation>
    <scope>IDENTIFICATION</scope>
</reference>
<proteinExistence type="predicted"/>
<reference evidence="1" key="2">
    <citation type="submission" date="2025-09" db="UniProtKB">
        <authorList>
            <consortium name="Ensembl"/>
        </authorList>
    </citation>
    <scope>IDENTIFICATION</scope>
</reference>
<organism evidence="1 2">
    <name type="scientific">Sinocyclocheilus rhinocerous</name>
    <dbReference type="NCBI Taxonomy" id="307959"/>
    <lineage>
        <taxon>Eukaryota</taxon>
        <taxon>Metazoa</taxon>
        <taxon>Chordata</taxon>
        <taxon>Craniata</taxon>
        <taxon>Vertebrata</taxon>
        <taxon>Euteleostomi</taxon>
        <taxon>Actinopterygii</taxon>
        <taxon>Neopterygii</taxon>
        <taxon>Teleostei</taxon>
        <taxon>Ostariophysi</taxon>
        <taxon>Cypriniformes</taxon>
        <taxon>Cyprinidae</taxon>
        <taxon>Cyprininae</taxon>
        <taxon>Sinocyclocheilus</taxon>
    </lineage>
</organism>
<gene>
    <name evidence="1" type="primary">LOC107736461</name>
</gene>
<accession>A0A673FX56</accession>
<sequence>MDSRSAYVGRCPLVSDAGLEVLARCCEGLRRLSLRGCESLTGRGLMALAAGCPELQLLNVQECEVPPEFKNVYCVSIE</sequence>